<keyword evidence="4 9" id="KW-0479">Metal-binding</keyword>
<evidence type="ECO:0000256" key="4">
    <source>
        <dbReference type="ARBA" id="ARBA00022723"/>
    </source>
</evidence>
<feature type="domain" description="ENPP1-3/EXOG-like endonuclease/phosphodiesterase" evidence="12">
    <location>
        <begin position="60"/>
        <end position="252"/>
    </location>
</feature>
<evidence type="ECO:0000259" key="12">
    <source>
        <dbReference type="SMART" id="SM00477"/>
    </source>
</evidence>
<evidence type="ECO:0000256" key="1">
    <source>
        <dbReference type="ARBA" id="ARBA00001946"/>
    </source>
</evidence>
<dbReference type="AlphaFoldDB" id="A0A6P0UEG6"/>
<dbReference type="InterPro" id="IPR018524">
    <property type="entry name" value="DNA/RNA_endonuclease_AS"/>
</dbReference>
<keyword evidence="15" id="KW-1185">Reference proteome</keyword>
<dbReference type="PROSITE" id="PS01070">
    <property type="entry name" value="NUCLEASE_NON_SPEC"/>
    <property type="match status" value="1"/>
</dbReference>
<evidence type="ECO:0000256" key="8">
    <source>
        <dbReference type="PIRSR" id="PIRSR640255-1"/>
    </source>
</evidence>
<keyword evidence="7" id="KW-0460">Magnesium</keyword>
<evidence type="ECO:0000256" key="9">
    <source>
        <dbReference type="PIRSR" id="PIRSR640255-2"/>
    </source>
</evidence>
<accession>A0A6P0UEG6</accession>
<dbReference type="EC" id="3.1.30.-" evidence="10"/>
<dbReference type="SUPFAM" id="SSF54060">
    <property type="entry name" value="His-Me finger endonucleases"/>
    <property type="match status" value="1"/>
</dbReference>
<keyword evidence="3 10" id="KW-0540">Nuclease</keyword>
<dbReference type="SMART" id="SM00892">
    <property type="entry name" value="Endonuclease_NS"/>
    <property type="match status" value="1"/>
</dbReference>
<evidence type="ECO:0000256" key="11">
    <source>
        <dbReference type="SAM" id="Phobius"/>
    </source>
</evidence>
<feature type="domain" description="DNA/RNA non-specific endonuclease/pyrophosphatase/phosphodiesterase" evidence="13">
    <location>
        <begin position="59"/>
        <end position="252"/>
    </location>
</feature>
<name>A0A6P0UEG6_9FLAO</name>
<dbReference type="PANTHER" id="PTHR13966:SF5">
    <property type="entry name" value="ENDONUCLEASE G, MITOCHONDRIAL"/>
    <property type="match status" value="1"/>
</dbReference>
<dbReference type="GO" id="GO:0046872">
    <property type="term" value="F:metal ion binding"/>
    <property type="evidence" value="ECO:0007669"/>
    <property type="project" value="UniProtKB-KW"/>
</dbReference>
<keyword evidence="11" id="KW-0812">Transmembrane</keyword>
<dbReference type="InterPro" id="IPR044925">
    <property type="entry name" value="His-Me_finger_sf"/>
</dbReference>
<dbReference type="PANTHER" id="PTHR13966">
    <property type="entry name" value="ENDONUCLEASE RELATED"/>
    <property type="match status" value="1"/>
</dbReference>
<proteinExistence type="inferred from homology"/>
<feature type="transmembrane region" description="Helical" evidence="11">
    <location>
        <begin position="9"/>
        <end position="30"/>
    </location>
</feature>
<keyword evidence="11" id="KW-0472">Membrane</keyword>
<evidence type="ECO:0000256" key="3">
    <source>
        <dbReference type="ARBA" id="ARBA00022722"/>
    </source>
</evidence>
<evidence type="ECO:0000256" key="5">
    <source>
        <dbReference type="ARBA" id="ARBA00022759"/>
    </source>
</evidence>
<evidence type="ECO:0000256" key="2">
    <source>
        <dbReference type="ARBA" id="ARBA00010052"/>
    </source>
</evidence>
<gene>
    <name evidence="14" type="ORF">GWK09_14075</name>
</gene>
<dbReference type="SMART" id="SM00477">
    <property type="entry name" value="NUC"/>
    <property type="match status" value="1"/>
</dbReference>
<dbReference type="GO" id="GO:0016787">
    <property type="term" value="F:hydrolase activity"/>
    <property type="evidence" value="ECO:0007669"/>
    <property type="project" value="UniProtKB-KW"/>
</dbReference>
<protein>
    <recommendedName>
        <fullName evidence="10">Endonuclease</fullName>
        <ecNumber evidence="10">3.1.30.-</ecNumber>
    </recommendedName>
</protein>
<dbReference type="GO" id="GO:0003676">
    <property type="term" value="F:nucleic acid binding"/>
    <property type="evidence" value="ECO:0007669"/>
    <property type="project" value="InterPro"/>
</dbReference>
<evidence type="ECO:0000313" key="15">
    <source>
        <dbReference type="Proteomes" id="UP000468443"/>
    </source>
</evidence>
<dbReference type="EMBL" id="JAABOP010000006">
    <property type="protein sequence ID" value="NER11654.1"/>
    <property type="molecule type" value="Genomic_DNA"/>
</dbReference>
<dbReference type="InterPro" id="IPR040255">
    <property type="entry name" value="Non-specific_endonuclease"/>
</dbReference>
<evidence type="ECO:0000256" key="10">
    <source>
        <dbReference type="RuleBase" id="RU366055"/>
    </source>
</evidence>
<comment type="caution">
    <text evidence="14">The sequence shown here is derived from an EMBL/GenBank/DDBJ whole genome shotgun (WGS) entry which is preliminary data.</text>
</comment>
<dbReference type="Pfam" id="PF01223">
    <property type="entry name" value="Endonuclease_NS"/>
    <property type="match status" value="1"/>
</dbReference>
<dbReference type="InterPro" id="IPR001604">
    <property type="entry name" value="Endo_G_ENPP1-like_dom"/>
</dbReference>
<evidence type="ECO:0000259" key="13">
    <source>
        <dbReference type="SMART" id="SM00892"/>
    </source>
</evidence>
<dbReference type="Gene3D" id="3.40.570.10">
    <property type="entry name" value="Extracellular Endonuclease, subunit A"/>
    <property type="match status" value="1"/>
</dbReference>
<keyword evidence="6 10" id="KW-0378">Hydrolase</keyword>
<organism evidence="14 15">
    <name type="scientific">Muriicola jejuensis</name>
    <dbReference type="NCBI Taxonomy" id="504488"/>
    <lineage>
        <taxon>Bacteria</taxon>
        <taxon>Pseudomonadati</taxon>
        <taxon>Bacteroidota</taxon>
        <taxon>Flavobacteriia</taxon>
        <taxon>Flavobacteriales</taxon>
        <taxon>Flavobacteriaceae</taxon>
        <taxon>Muriicola</taxon>
    </lineage>
</organism>
<dbReference type="CDD" id="cd00091">
    <property type="entry name" value="NUC"/>
    <property type="match status" value="1"/>
</dbReference>
<evidence type="ECO:0000256" key="7">
    <source>
        <dbReference type="ARBA" id="ARBA00022842"/>
    </source>
</evidence>
<evidence type="ECO:0000313" key="14">
    <source>
        <dbReference type="EMBL" id="NER11654.1"/>
    </source>
</evidence>
<keyword evidence="11" id="KW-1133">Transmembrane helix</keyword>
<comment type="cofactor">
    <cofactor evidence="1 10">
        <name>Mg(2+)</name>
        <dbReference type="ChEBI" id="CHEBI:18420"/>
    </cofactor>
</comment>
<sequence length="268" mass="31141">MRKSKKNKIIYYLLLVVVVFLFWTVEYYLLPSLSKDANEARATLPAWVLPRADASAVVTHNYYTLEYSELHEQARWVAYALTRSHLTSDDRRRPYFEEDPGVKTFSADWRNYRNSGYDRGHLCPAGDRRFSEAAYNETFYTSNISPMKSDFNAGVWNRLEIQVRNWARKYDSLYVITGGVLRRGLPAIGYEGVTVPRLFYKIVVRQNGKDLEAIAFLIPHGETSQPLETFRVSIDRLEEETGIDFFESVPDSLESKLEEGVKDTYWPF</sequence>
<comment type="similarity">
    <text evidence="2 10">Belongs to the DNA/RNA non-specific endonuclease family.</text>
</comment>
<evidence type="ECO:0000256" key="6">
    <source>
        <dbReference type="ARBA" id="ARBA00022801"/>
    </source>
</evidence>
<feature type="active site" description="Proton acceptor" evidence="8">
    <location>
        <position position="121"/>
    </location>
</feature>
<dbReference type="GO" id="GO:0004519">
    <property type="term" value="F:endonuclease activity"/>
    <property type="evidence" value="ECO:0007669"/>
    <property type="project" value="UniProtKB-UniRule"/>
</dbReference>
<reference evidence="14 15" key="1">
    <citation type="submission" date="2020-01" db="EMBL/GenBank/DDBJ databases">
        <title>Muriicola jejuensis KCTC 22299.</title>
        <authorList>
            <person name="Wang G."/>
        </authorList>
    </citation>
    <scope>NUCLEOTIDE SEQUENCE [LARGE SCALE GENOMIC DNA]</scope>
    <source>
        <strain evidence="14 15">KCTC 22299</strain>
    </source>
</reference>
<dbReference type="Proteomes" id="UP000468443">
    <property type="component" value="Unassembled WGS sequence"/>
</dbReference>
<feature type="binding site" evidence="9">
    <location>
        <position position="152"/>
    </location>
    <ligand>
        <name>Mg(2+)</name>
        <dbReference type="ChEBI" id="CHEBI:18420"/>
        <note>catalytic</note>
    </ligand>
</feature>
<dbReference type="RefSeq" id="WP_163694110.1">
    <property type="nucleotide sequence ID" value="NZ_FXTW01000005.1"/>
</dbReference>
<dbReference type="InterPro" id="IPR044929">
    <property type="entry name" value="DNA/RNA_non-sp_Endonuclease_sf"/>
</dbReference>
<dbReference type="InterPro" id="IPR020821">
    <property type="entry name" value="ENPP1-3/EXOG-like_nuc-like"/>
</dbReference>
<keyword evidence="5 10" id="KW-0255">Endonuclease</keyword>